<reference evidence="2" key="1">
    <citation type="submission" date="2018-06" db="EMBL/GenBank/DDBJ databases">
        <authorList>
            <person name="Zhirakovskaya E."/>
        </authorList>
    </citation>
    <scope>NUCLEOTIDE SEQUENCE</scope>
</reference>
<gene>
    <name evidence="2" type="ORF">MNBD_BACTEROID02-1109</name>
</gene>
<dbReference type="Pfam" id="PF18175">
    <property type="entry name" value="HU-CCDC81_bac_2"/>
    <property type="match status" value="1"/>
</dbReference>
<organism evidence="2">
    <name type="scientific">hydrothermal vent metagenome</name>
    <dbReference type="NCBI Taxonomy" id="652676"/>
    <lineage>
        <taxon>unclassified sequences</taxon>
        <taxon>metagenomes</taxon>
        <taxon>ecological metagenomes</taxon>
    </lineage>
</organism>
<dbReference type="AlphaFoldDB" id="A0A3B0R196"/>
<dbReference type="Pfam" id="PF05036">
    <property type="entry name" value="SPOR"/>
    <property type="match status" value="1"/>
</dbReference>
<evidence type="ECO:0000259" key="1">
    <source>
        <dbReference type="PROSITE" id="PS51724"/>
    </source>
</evidence>
<dbReference type="EMBL" id="UOEB01000292">
    <property type="protein sequence ID" value="VAV86109.1"/>
    <property type="molecule type" value="Genomic_DNA"/>
</dbReference>
<name>A0A3B0R196_9ZZZZ</name>
<feature type="domain" description="SPOR" evidence="1">
    <location>
        <begin position="232"/>
        <end position="309"/>
    </location>
</feature>
<protein>
    <recommendedName>
        <fullName evidence="1">SPOR domain-containing protein</fullName>
    </recommendedName>
</protein>
<sequence>MQLETYISDLLYRYECVVVPGFGAFLTQVVSATVDVDTNAFYPPKKVLSFNEQLKANDGLLVNYIAEVEKTPYEVAVKKINKKTNSLKSYLAQGEILSFKNIGDISLSNEGKLIFEPSYHLNYLTDAFGLTQFVSPNITREVYKKEVEAIEKVIPLTITPEKRKARPYLKYAAVAVIALTLGGFMASNYYVNQIETHNQLAQEEATQQLENKIQEATFIIDNPLPTVTLNVAKQSGNYHIVAGAFRIEANSTKKLKQLQEKGFNARKIGKNKYGLHQVVYASYETRAEAQRALYIIRKTNNPDAWLLAQKLN</sequence>
<dbReference type="PROSITE" id="PS51724">
    <property type="entry name" value="SPOR"/>
    <property type="match status" value="1"/>
</dbReference>
<dbReference type="Gene3D" id="3.30.70.1070">
    <property type="entry name" value="Sporulation related repeat"/>
    <property type="match status" value="1"/>
</dbReference>
<evidence type="ECO:0000313" key="2">
    <source>
        <dbReference type="EMBL" id="VAV86109.1"/>
    </source>
</evidence>
<dbReference type="Pfam" id="PF18174">
    <property type="entry name" value="HU-CCDC81_bac_1"/>
    <property type="match status" value="1"/>
</dbReference>
<dbReference type="InterPro" id="IPR040495">
    <property type="entry name" value="HU-CCDC81_bac_1"/>
</dbReference>
<dbReference type="SUPFAM" id="SSF110997">
    <property type="entry name" value="Sporulation related repeat"/>
    <property type="match status" value="1"/>
</dbReference>
<dbReference type="GO" id="GO:0042834">
    <property type="term" value="F:peptidoglycan binding"/>
    <property type="evidence" value="ECO:0007669"/>
    <property type="project" value="InterPro"/>
</dbReference>
<dbReference type="InterPro" id="IPR007730">
    <property type="entry name" value="SPOR-like_dom"/>
</dbReference>
<dbReference type="InterPro" id="IPR036680">
    <property type="entry name" value="SPOR-like_sf"/>
</dbReference>
<accession>A0A3B0R196</accession>
<proteinExistence type="predicted"/>
<dbReference type="InterPro" id="IPR041268">
    <property type="entry name" value="HU-CCDC81_bac_2"/>
</dbReference>